<keyword evidence="2" id="KW-0378">Hydrolase</keyword>
<dbReference type="GO" id="GO:0009313">
    <property type="term" value="P:oligosaccharide catabolic process"/>
    <property type="evidence" value="ECO:0007669"/>
    <property type="project" value="TreeGrafter"/>
</dbReference>
<dbReference type="EMBL" id="DF967972">
    <property type="protein sequence ID" value="GAP14091.1"/>
    <property type="molecule type" value="Genomic_DNA"/>
</dbReference>
<dbReference type="SMART" id="SM00642">
    <property type="entry name" value="Aamy"/>
    <property type="match status" value="1"/>
</dbReference>
<protein>
    <submittedName>
        <fullName evidence="5">Glycosidase</fullName>
    </submittedName>
</protein>
<dbReference type="Proteomes" id="UP000055060">
    <property type="component" value="Unassembled WGS sequence"/>
</dbReference>
<evidence type="ECO:0000256" key="3">
    <source>
        <dbReference type="ARBA" id="ARBA00023295"/>
    </source>
</evidence>
<dbReference type="SUPFAM" id="SSF51011">
    <property type="entry name" value="Glycosyl hydrolase domain"/>
    <property type="match status" value="1"/>
</dbReference>
<evidence type="ECO:0000313" key="6">
    <source>
        <dbReference type="Proteomes" id="UP000055060"/>
    </source>
</evidence>
<keyword evidence="6" id="KW-1185">Reference proteome</keyword>
<dbReference type="PANTHER" id="PTHR10357">
    <property type="entry name" value="ALPHA-AMYLASE FAMILY MEMBER"/>
    <property type="match status" value="1"/>
</dbReference>
<dbReference type="Gene3D" id="2.60.40.1180">
    <property type="entry name" value="Golgi alpha-mannosidase II"/>
    <property type="match status" value="1"/>
</dbReference>
<accession>A0A0S7BJH8</accession>
<dbReference type="OrthoDB" id="9805159at2"/>
<evidence type="ECO:0000256" key="1">
    <source>
        <dbReference type="ARBA" id="ARBA00008061"/>
    </source>
</evidence>
<dbReference type="RefSeq" id="WP_075073379.1">
    <property type="nucleotide sequence ID" value="NZ_DF967972.1"/>
</dbReference>
<dbReference type="InterPro" id="IPR017853">
    <property type="entry name" value="GH"/>
</dbReference>
<evidence type="ECO:0000256" key="2">
    <source>
        <dbReference type="ARBA" id="ARBA00022801"/>
    </source>
</evidence>
<feature type="domain" description="Glycosyl hydrolase family 13 catalytic" evidence="4">
    <location>
        <begin position="15"/>
        <end position="392"/>
    </location>
</feature>
<dbReference type="Gene3D" id="3.20.20.80">
    <property type="entry name" value="Glycosidases"/>
    <property type="match status" value="1"/>
</dbReference>
<comment type="similarity">
    <text evidence="1">Belongs to the glycosyl hydrolase 13 family.</text>
</comment>
<dbReference type="CDD" id="cd11333">
    <property type="entry name" value="AmyAc_SI_OligoGlu_DGase"/>
    <property type="match status" value="1"/>
</dbReference>
<dbReference type="GO" id="GO:0004556">
    <property type="term" value="F:alpha-amylase activity"/>
    <property type="evidence" value="ECO:0007669"/>
    <property type="project" value="TreeGrafter"/>
</dbReference>
<reference evidence="5" key="1">
    <citation type="submission" date="2015-07" db="EMBL/GenBank/DDBJ databases">
        <title>Draft Genome Sequences of Anaerolinea thermolimosa IMO-1, Bellilinea caldifistulae GOMI-1, Leptolinea tardivitalis YMTK-2, Levilinea saccharolytica KIBI-1,Longilinea arvoryzae KOME-1, Previously Described as Members of the Anaerolineaceae (Chloroflexi).</title>
        <authorList>
            <person name="Sekiguchi Y."/>
            <person name="Ohashi A."/>
            <person name="Matsuura N."/>
            <person name="Tourlousse M.D."/>
        </authorList>
    </citation>
    <scope>NUCLEOTIDE SEQUENCE [LARGE SCALE GENOMIC DNA]</scope>
    <source>
        <strain evidence="5">KOME-1</strain>
    </source>
</reference>
<dbReference type="STRING" id="360412.LARV_01853"/>
<dbReference type="SUPFAM" id="SSF51445">
    <property type="entry name" value="(Trans)glycosidases"/>
    <property type="match status" value="1"/>
</dbReference>
<sequence>MKSDFLWWRDGVIYQIYPRSFADSNGDGIGDLPGILSKLDYLVELGVDALWLSPIYPSPDADFGYDVADYTAIDPKYGTLEDFDRLVQAAHQRGLRIVMDLVLNHTSNQHPWFLQSRSSRDDPYHDWYIWRDAMPGRRLPNDWQSVFGGSAWEWDEAAHQYYYHMFTRQQPDLNWRNPAVRKAMLDVFRFWLDRGVDGFRLDVFNVYFKDDRLRKNPRRLGRRPFDCQVHLYDCDRPEMLPLLQEIRALLDSVPERYAVGETFLSNTPKAAGYARPGLLHAAFDFSFLECGWNPAAFLKVIQAIDSQYNDGGWPTYVLGNHDVNRIATRYTRGEDDERLKVLATLLLTQRGTPFMYQGEEIGMRNVRVPRKEMKDPVGLRYWPIPVGRDGERSPMQWTGDEKAGFSRGTPWMRVHPDVTFRNVEALRRQPDSVFHVYRRLLRLRKELPALRNGIFLPLTYEPHSLLAYLRKNGDQTLLVALNFHRKRNRLVLGSELAMSGWRLAYSTRRTELPVLHDSVLVLEPYEAIILEQQ</sequence>
<evidence type="ECO:0000313" key="5">
    <source>
        <dbReference type="EMBL" id="GAP14091.1"/>
    </source>
</evidence>
<dbReference type="Pfam" id="PF00128">
    <property type="entry name" value="Alpha-amylase"/>
    <property type="match status" value="1"/>
</dbReference>
<dbReference type="InterPro" id="IPR045857">
    <property type="entry name" value="O16G_dom_2"/>
</dbReference>
<dbReference type="PANTHER" id="PTHR10357:SF179">
    <property type="entry name" value="NEUTRAL AND BASIC AMINO ACID TRANSPORT PROTEIN RBAT"/>
    <property type="match status" value="1"/>
</dbReference>
<dbReference type="InterPro" id="IPR006047">
    <property type="entry name" value="GH13_cat_dom"/>
</dbReference>
<dbReference type="AlphaFoldDB" id="A0A0S7BJH8"/>
<dbReference type="Gene3D" id="3.90.400.10">
    <property type="entry name" value="Oligo-1,6-glucosidase, Domain 2"/>
    <property type="match status" value="1"/>
</dbReference>
<gene>
    <name evidence="5" type="ORF">LARV_01853</name>
</gene>
<dbReference type="InterPro" id="IPR013780">
    <property type="entry name" value="Glyco_hydro_b"/>
</dbReference>
<evidence type="ECO:0000259" key="4">
    <source>
        <dbReference type="SMART" id="SM00642"/>
    </source>
</evidence>
<dbReference type="FunFam" id="3.90.400.10:FF:000002">
    <property type="entry name" value="Sucrose isomerase"/>
    <property type="match status" value="1"/>
</dbReference>
<keyword evidence="3 5" id="KW-0326">Glycosidase</keyword>
<name>A0A0S7BJH8_9CHLR</name>
<proteinExistence type="inferred from homology"/>
<organism evidence="5">
    <name type="scientific">Longilinea arvoryzae</name>
    <dbReference type="NCBI Taxonomy" id="360412"/>
    <lineage>
        <taxon>Bacteria</taxon>
        <taxon>Bacillati</taxon>
        <taxon>Chloroflexota</taxon>
        <taxon>Anaerolineae</taxon>
        <taxon>Anaerolineales</taxon>
        <taxon>Anaerolineaceae</taxon>
        <taxon>Longilinea</taxon>
    </lineage>
</organism>